<proteinExistence type="predicted"/>
<dbReference type="RefSeq" id="WP_110006745.1">
    <property type="nucleotide sequence ID" value="NZ_QGTX01000001.1"/>
</dbReference>
<keyword evidence="2" id="KW-1185">Reference proteome</keyword>
<evidence type="ECO:0000313" key="2">
    <source>
        <dbReference type="Proteomes" id="UP000246661"/>
    </source>
</evidence>
<gene>
    <name evidence="1" type="ORF">JD79_03797</name>
</gene>
<dbReference type="AlphaFoldDB" id="A0A317QNT1"/>
<sequence>MTDQHPPTLPDGGQWPGPGPYTLRAVVELDLALEADVRVDAAYAVVTDLAERAFGHGWQRWYGEALEAEGVTDPRRVLDHDHVAEAVLARLRHRMREDEAAPDPPSEDLGWYAYPPGVHPGRARFRRAVRRRESALAAAVAPRRPRVAGRRRRG</sequence>
<name>A0A317QNT1_9ACTN</name>
<evidence type="ECO:0000313" key="1">
    <source>
        <dbReference type="EMBL" id="PWW24613.1"/>
    </source>
</evidence>
<dbReference type="Proteomes" id="UP000246661">
    <property type="component" value="Unassembled WGS sequence"/>
</dbReference>
<accession>A0A317QNT1</accession>
<organism evidence="1 2">
    <name type="scientific">Geodermatophilus normandii</name>
    <dbReference type="NCBI Taxonomy" id="1137989"/>
    <lineage>
        <taxon>Bacteria</taxon>
        <taxon>Bacillati</taxon>
        <taxon>Actinomycetota</taxon>
        <taxon>Actinomycetes</taxon>
        <taxon>Geodermatophilales</taxon>
        <taxon>Geodermatophilaceae</taxon>
        <taxon>Geodermatophilus</taxon>
    </lineage>
</organism>
<dbReference type="OrthoDB" id="5195484at2"/>
<reference evidence="2" key="1">
    <citation type="submission" date="2018-05" db="EMBL/GenBank/DDBJ databases">
        <authorList>
            <person name="Klenk H.-P."/>
            <person name="Huntemann M."/>
            <person name="Clum A."/>
            <person name="Pillay M."/>
            <person name="Palaniappan K."/>
            <person name="Varghese N."/>
            <person name="Mikhailova N."/>
            <person name="Stamatis D."/>
            <person name="Reddy T."/>
            <person name="Daum C."/>
            <person name="Shapiro N."/>
            <person name="Ivanova N."/>
            <person name="Kyrpides N."/>
            <person name="Woyke T."/>
        </authorList>
    </citation>
    <scope>NUCLEOTIDE SEQUENCE [LARGE SCALE GENOMIC DNA]</scope>
    <source>
        <strain evidence="2">DSM 45417</strain>
    </source>
</reference>
<dbReference type="EMBL" id="QGTX01000001">
    <property type="protein sequence ID" value="PWW24613.1"/>
    <property type="molecule type" value="Genomic_DNA"/>
</dbReference>
<comment type="caution">
    <text evidence="1">The sequence shown here is derived from an EMBL/GenBank/DDBJ whole genome shotgun (WGS) entry which is preliminary data.</text>
</comment>
<protein>
    <submittedName>
        <fullName evidence="1">Uncharacterized protein</fullName>
    </submittedName>
</protein>